<evidence type="ECO:0000256" key="5">
    <source>
        <dbReference type="SAM" id="MobiDB-lite"/>
    </source>
</evidence>
<dbReference type="Gene3D" id="1.10.246.60">
    <property type="entry name" value="Eukaryotic translation initiation factor 3 like domains"/>
    <property type="match status" value="1"/>
</dbReference>
<dbReference type="GO" id="GO:0005852">
    <property type="term" value="C:eukaryotic translation initiation factor 3 complex"/>
    <property type="evidence" value="ECO:0007669"/>
    <property type="project" value="UniProtKB-UniRule"/>
</dbReference>
<comment type="subunit">
    <text evidence="4">Component of the eukaryotic translation initiation factor 3 (eIF-3) complex.</text>
</comment>
<dbReference type="InterPro" id="IPR023194">
    <property type="entry name" value="eIF3-like_dom_sf"/>
</dbReference>
<name>A0AAD8FBP0_BIOPF</name>
<dbReference type="GO" id="GO:0016282">
    <property type="term" value="C:eukaryotic 43S preinitiation complex"/>
    <property type="evidence" value="ECO:0007669"/>
    <property type="project" value="UniProtKB-UniRule"/>
</dbReference>
<sequence length="236" mass="27492">MDEWEQEDFEPKVTPGAPVTDKWEGEDEEEDVKDNWEDDDDEKKPDEPKQEEHQKPATTAYQRPKKKPIGERLAEKSRAKQEEEKQEKELTPEEKLAEKIRLQKIQEEADLKLAKGLFGVDHVGIDSMYPETKEQFDQFEQALKTKITFFEGSKLYPAFIEKLINDITLTMAADDVKKIANSVTVLFHEKERQRKEQAKNQKKKKAKATIRMDKDDMGLADMGDGTYYDDDDDDFI</sequence>
<dbReference type="AlphaFoldDB" id="A0AAD8FBP0"/>
<comment type="similarity">
    <text evidence="4">Belongs to the eIF-3 subunit J family.</text>
</comment>
<comment type="caution">
    <text evidence="6">The sequence shown here is derived from an EMBL/GenBank/DDBJ whole genome shotgun (WGS) entry which is preliminary data.</text>
</comment>
<organism evidence="6 7">
    <name type="scientific">Biomphalaria pfeifferi</name>
    <name type="common">Bloodfluke planorb</name>
    <name type="synonym">Freshwater snail</name>
    <dbReference type="NCBI Taxonomy" id="112525"/>
    <lineage>
        <taxon>Eukaryota</taxon>
        <taxon>Metazoa</taxon>
        <taxon>Spiralia</taxon>
        <taxon>Lophotrochozoa</taxon>
        <taxon>Mollusca</taxon>
        <taxon>Gastropoda</taxon>
        <taxon>Heterobranchia</taxon>
        <taxon>Euthyneura</taxon>
        <taxon>Panpulmonata</taxon>
        <taxon>Hygrophila</taxon>
        <taxon>Lymnaeoidea</taxon>
        <taxon>Planorbidae</taxon>
        <taxon>Biomphalaria</taxon>
    </lineage>
</organism>
<keyword evidence="2 4" id="KW-0396">Initiation factor</keyword>
<dbReference type="PANTHER" id="PTHR21681">
    <property type="entry name" value="EUKARYOTIC TRANSLATION INITIATION FACTOR 3 SUBUNIT J"/>
    <property type="match status" value="1"/>
</dbReference>
<evidence type="ECO:0000256" key="2">
    <source>
        <dbReference type="ARBA" id="ARBA00022540"/>
    </source>
</evidence>
<keyword evidence="1 4" id="KW-0963">Cytoplasm</keyword>
<gene>
    <name evidence="6" type="ORF">Bpfe_012601</name>
</gene>
<dbReference type="InterPro" id="IPR013906">
    <property type="entry name" value="eIF3j"/>
</dbReference>
<feature type="region of interest" description="Disordered" evidence="5">
    <location>
        <begin position="1"/>
        <end position="92"/>
    </location>
</feature>
<feature type="compositionally biased region" description="Basic and acidic residues" evidence="5">
    <location>
        <begin position="68"/>
        <end position="92"/>
    </location>
</feature>
<reference evidence="6" key="2">
    <citation type="submission" date="2023-04" db="EMBL/GenBank/DDBJ databases">
        <authorList>
            <person name="Bu L."/>
            <person name="Lu L."/>
            <person name="Laidemitt M.R."/>
            <person name="Zhang S.M."/>
            <person name="Mutuku M."/>
            <person name="Mkoji G."/>
            <person name="Steinauer M."/>
            <person name="Loker E.S."/>
        </authorList>
    </citation>
    <scope>NUCLEOTIDE SEQUENCE</scope>
    <source>
        <strain evidence="6">KasaAsao</strain>
        <tissue evidence="6">Whole Snail</tissue>
    </source>
</reference>
<feature type="compositionally biased region" description="Basic and acidic residues" evidence="5">
    <location>
        <begin position="42"/>
        <end position="55"/>
    </location>
</feature>
<protein>
    <recommendedName>
        <fullName evidence="4">Eukaryotic translation initiation factor 3 subunit J</fullName>
        <shortName evidence="4">eIF3j</shortName>
    </recommendedName>
</protein>
<dbReference type="Pfam" id="PF08597">
    <property type="entry name" value="eIF3_subunit"/>
    <property type="match status" value="1"/>
</dbReference>
<dbReference type="GO" id="GO:0033290">
    <property type="term" value="C:eukaryotic 48S preinitiation complex"/>
    <property type="evidence" value="ECO:0007669"/>
    <property type="project" value="UniProtKB-UniRule"/>
</dbReference>
<comment type="subcellular location">
    <subcellularLocation>
        <location evidence="4">Cytoplasm</location>
    </subcellularLocation>
</comment>
<dbReference type="GO" id="GO:0003743">
    <property type="term" value="F:translation initiation factor activity"/>
    <property type="evidence" value="ECO:0007669"/>
    <property type="project" value="UniProtKB-UniRule"/>
</dbReference>
<evidence type="ECO:0000256" key="4">
    <source>
        <dbReference type="HAMAP-Rule" id="MF_03009"/>
    </source>
</evidence>
<dbReference type="GO" id="GO:0001732">
    <property type="term" value="P:formation of cytoplasmic translation initiation complex"/>
    <property type="evidence" value="ECO:0007669"/>
    <property type="project" value="UniProtKB-UniRule"/>
</dbReference>
<dbReference type="EMBL" id="JASAOG010000051">
    <property type="protein sequence ID" value="KAK0057948.1"/>
    <property type="molecule type" value="Genomic_DNA"/>
</dbReference>
<evidence type="ECO:0000313" key="6">
    <source>
        <dbReference type="EMBL" id="KAK0057948.1"/>
    </source>
</evidence>
<reference evidence="6" key="1">
    <citation type="journal article" date="2023" name="PLoS Negl. Trop. Dis.">
        <title>A genome sequence for Biomphalaria pfeifferi, the major vector snail for the human-infecting parasite Schistosoma mansoni.</title>
        <authorList>
            <person name="Bu L."/>
            <person name="Lu L."/>
            <person name="Laidemitt M.R."/>
            <person name="Zhang S.M."/>
            <person name="Mutuku M."/>
            <person name="Mkoji G."/>
            <person name="Steinauer M."/>
            <person name="Loker E.S."/>
        </authorList>
    </citation>
    <scope>NUCLEOTIDE SEQUENCE</scope>
    <source>
        <strain evidence="6">KasaAsao</strain>
    </source>
</reference>
<dbReference type="PANTHER" id="PTHR21681:SF0">
    <property type="entry name" value="EUKARYOTIC TRANSLATION INITIATION FACTOR 3 SUBUNIT J"/>
    <property type="match status" value="1"/>
</dbReference>
<dbReference type="Proteomes" id="UP001233172">
    <property type="component" value="Unassembled WGS sequence"/>
</dbReference>
<evidence type="ECO:0000256" key="1">
    <source>
        <dbReference type="ARBA" id="ARBA00022490"/>
    </source>
</evidence>
<proteinExistence type="inferred from homology"/>
<accession>A0AAD8FBP0</accession>
<evidence type="ECO:0000313" key="7">
    <source>
        <dbReference type="Proteomes" id="UP001233172"/>
    </source>
</evidence>
<keyword evidence="7" id="KW-1185">Reference proteome</keyword>
<comment type="function">
    <text evidence="4">Component of the eukaryotic translation initiation factor 3 (eIF-3) complex, which is involved in protein synthesis of a specialized repertoire of mRNAs and, together with other initiation factors, stimulates binding of mRNA and methionyl-tRNAi to the 40S ribosome. The eIF-3 complex specifically targets and initiates translation of a subset of mRNAs involved in cell proliferation.</text>
</comment>
<dbReference type="HAMAP" id="MF_03009">
    <property type="entry name" value="eIF3j"/>
    <property type="match status" value="1"/>
</dbReference>
<evidence type="ECO:0000256" key="3">
    <source>
        <dbReference type="ARBA" id="ARBA00022917"/>
    </source>
</evidence>
<feature type="compositionally biased region" description="Acidic residues" evidence="5">
    <location>
        <begin position="24"/>
        <end position="41"/>
    </location>
</feature>
<keyword evidence="3 4" id="KW-0648">Protein biosynthesis</keyword>